<keyword evidence="7 8" id="KW-0998">Cell outer membrane</keyword>
<evidence type="ECO:0000256" key="8">
    <source>
        <dbReference type="PROSITE-ProRule" id="PRU01360"/>
    </source>
</evidence>
<dbReference type="Pfam" id="PF07715">
    <property type="entry name" value="Plug"/>
    <property type="match status" value="1"/>
</dbReference>
<evidence type="ECO:0000256" key="4">
    <source>
        <dbReference type="ARBA" id="ARBA00022692"/>
    </source>
</evidence>
<accession>A0A840TWR7</accession>
<evidence type="ECO:0000256" key="2">
    <source>
        <dbReference type="ARBA" id="ARBA00022448"/>
    </source>
</evidence>
<name>A0A840TWR7_9BACT</name>
<dbReference type="RefSeq" id="WP_184174056.1">
    <property type="nucleotide sequence ID" value="NZ_JACHGF010000003.1"/>
</dbReference>
<dbReference type="InterPro" id="IPR036942">
    <property type="entry name" value="Beta-barrel_TonB_sf"/>
</dbReference>
<feature type="domain" description="TonB-dependent receptor-like beta-barrel" evidence="11">
    <location>
        <begin position="473"/>
        <end position="892"/>
    </location>
</feature>
<feature type="chain" id="PRO_5032331816" evidence="10">
    <location>
        <begin position="26"/>
        <end position="1061"/>
    </location>
</feature>
<dbReference type="InterPro" id="IPR012910">
    <property type="entry name" value="Plug_dom"/>
</dbReference>
<dbReference type="InterPro" id="IPR008969">
    <property type="entry name" value="CarboxyPept-like_regulatory"/>
</dbReference>
<dbReference type="PROSITE" id="PS52016">
    <property type="entry name" value="TONB_DEPENDENT_REC_3"/>
    <property type="match status" value="1"/>
</dbReference>
<evidence type="ECO:0000256" key="3">
    <source>
        <dbReference type="ARBA" id="ARBA00022452"/>
    </source>
</evidence>
<protein>
    <submittedName>
        <fullName evidence="13">TonB-linked SusC/RagA family outer membrane protein</fullName>
    </submittedName>
</protein>
<dbReference type="InterPro" id="IPR000531">
    <property type="entry name" value="Beta-barrel_TonB"/>
</dbReference>
<dbReference type="Gene3D" id="2.60.40.1120">
    <property type="entry name" value="Carboxypeptidase-like, regulatory domain"/>
    <property type="match status" value="1"/>
</dbReference>
<dbReference type="NCBIfam" id="TIGR04056">
    <property type="entry name" value="OMP_RagA_SusC"/>
    <property type="match status" value="1"/>
</dbReference>
<evidence type="ECO:0000256" key="5">
    <source>
        <dbReference type="ARBA" id="ARBA00023077"/>
    </source>
</evidence>
<dbReference type="EMBL" id="JACHGF010000003">
    <property type="protein sequence ID" value="MBB5284089.1"/>
    <property type="molecule type" value="Genomic_DNA"/>
</dbReference>
<evidence type="ECO:0000313" key="13">
    <source>
        <dbReference type="EMBL" id="MBB5284089.1"/>
    </source>
</evidence>
<keyword evidence="6 8" id="KW-0472">Membrane</keyword>
<gene>
    <name evidence="13" type="ORF">HNQ92_002232</name>
</gene>
<dbReference type="InterPro" id="IPR023996">
    <property type="entry name" value="TonB-dep_OMP_SusC/RagA"/>
</dbReference>
<evidence type="ECO:0000259" key="12">
    <source>
        <dbReference type="Pfam" id="PF07715"/>
    </source>
</evidence>
<dbReference type="GO" id="GO:0009279">
    <property type="term" value="C:cell outer membrane"/>
    <property type="evidence" value="ECO:0007669"/>
    <property type="project" value="UniProtKB-SubCell"/>
</dbReference>
<proteinExistence type="inferred from homology"/>
<dbReference type="NCBIfam" id="TIGR04057">
    <property type="entry name" value="SusC_RagA_signa"/>
    <property type="match status" value="1"/>
</dbReference>
<comment type="subcellular location">
    <subcellularLocation>
        <location evidence="1 8">Cell outer membrane</location>
        <topology evidence="1 8">Multi-pass membrane protein</topology>
    </subcellularLocation>
</comment>
<dbReference type="FunFam" id="2.60.40.1120:FF:000003">
    <property type="entry name" value="Outer membrane protein Omp121"/>
    <property type="match status" value="1"/>
</dbReference>
<dbReference type="InterPro" id="IPR037066">
    <property type="entry name" value="Plug_dom_sf"/>
</dbReference>
<dbReference type="AlphaFoldDB" id="A0A840TWR7"/>
<comment type="similarity">
    <text evidence="8 9">Belongs to the TonB-dependent receptor family.</text>
</comment>
<dbReference type="SUPFAM" id="SSF56935">
    <property type="entry name" value="Porins"/>
    <property type="match status" value="1"/>
</dbReference>
<keyword evidence="2 8" id="KW-0813">Transport</keyword>
<evidence type="ECO:0000256" key="10">
    <source>
        <dbReference type="SAM" id="SignalP"/>
    </source>
</evidence>
<keyword evidence="3 8" id="KW-1134">Transmembrane beta strand</keyword>
<sequence>MKKAATLAKCTVLLAWLLGLSGGQAAARAREQVPFQLVQGKVTDAGTNTPLPGVNVLVKGTLTGTTTDADGNYQLTVTEPGAILVFSFLGYEKQEIPVGNQTTLNVRLAEDQKTLEEVVVVGYGVQRKSDLTGAVASISSEEITQLPVATLQEGLQGRVPGVQVSQTSGAPGANPRVRIRGSNSIQYGNDPLYVIDGFPINSGSGTGNIGAGNAFGNNQGTSPLAFINPNDIESITVLKDASATAIYGARGANGVVIVTTKKGKAGQTQINYDTYVGVQQISKKLDLLNAPDWAELDRLFWARFRNGSLLSRAYTPEQIAAMDAGTDWQDAIFRTAPIQSHNLSLSGGSEKTRFSISGNYFDQQGIIINSRFRKGTAGINLEHDANDRFKVGTSLIASFIEDDAVPHSTTGHDQGGILYAAMHMVPTLPVRQPDGSYSSQEKLFNTTGIFASPQTQNPVETAERMKNNKTNSRVLGNLFAQYRIGESLVAKVSLGADISHVRLNAYIPSDFVISRGVGGTGRVAVNQVFNWVNENTLTYHKTLAERHTFNALAGFSVQRERTSSVTAISQNFFTDILGYENLGLGSSPQFPASDAFRWSLVSFLGRVNYDYAGKYLFTASARYDGSSRFGQNNRYGFFPSAAVAWRVSQEKFLRENRWLSDLKVRTSYGRTGNQEIPLYQNVQTFGLGSPYAFGNNFVTTIVPGALVNENMKWESTDQWDAGVDLGLFNNRLSLVADYYYKVTRDLLFNVAIPRQGGYTSSLMNIGSVRNKGLELGLNAIIADQALKWNLAANISFNRNKVLKLADADRFFGSTISSYLIQRNGGAGTVIMEGQPIGVFWGNIFDGLWQTQEEFRAGHMANNSNVGPGFENYRDVDGNGVFQEGLDETVVGNPHPKYEFGINNTLSFKGFDLSIFVNGTQGNDVLNLNLIDLTTQINGKNGLAIYKEAWDGPGTSNRIAKIDRPDGREGTFPNRVSSNYIEDGSFVRLRNLTLGYNVPLAPGAFLKRARVYAAAENLLTLTKYSGYNPEVSSMGNNNTVFGVDMNAYPLAKTYRLGVQIGF</sequence>
<keyword evidence="5 9" id="KW-0798">TonB box</keyword>
<dbReference type="Gene3D" id="2.40.170.20">
    <property type="entry name" value="TonB-dependent receptor, beta-barrel domain"/>
    <property type="match status" value="1"/>
</dbReference>
<dbReference type="InterPro" id="IPR039426">
    <property type="entry name" value="TonB-dep_rcpt-like"/>
</dbReference>
<feature type="signal peptide" evidence="10">
    <location>
        <begin position="1"/>
        <end position="25"/>
    </location>
</feature>
<dbReference type="Gene3D" id="2.170.130.10">
    <property type="entry name" value="TonB-dependent receptor, plug domain"/>
    <property type="match status" value="1"/>
</dbReference>
<organism evidence="13 14">
    <name type="scientific">Rhabdobacter roseus</name>
    <dbReference type="NCBI Taxonomy" id="1655419"/>
    <lineage>
        <taxon>Bacteria</taxon>
        <taxon>Pseudomonadati</taxon>
        <taxon>Bacteroidota</taxon>
        <taxon>Cytophagia</taxon>
        <taxon>Cytophagales</taxon>
        <taxon>Cytophagaceae</taxon>
        <taxon>Rhabdobacter</taxon>
    </lineage>
</organism>
<evidence type="ECO:0000313" key="14">
    <source>
        <dbReference type="Proteomes" id="UP000557307"/>
    </source>
</evidence>
<evidence type="ECO:0000256" key="7">
    <source>
        <dbReference type="ARBA" id="ARBA00023237"/>
    </source>
</evidence>
<dbReference type="Pfam" id="PF13715">
    <property type="entry name" value="CarbopepD_reg_2"/>
    <property type="match status" value="1"/>
</dbReference>
<comment type="caution">
    <text evidence="13">The sequence shown here is derived from an EMBL/GenBank/DDBJ whole genome shotgun (WGS) entry which is preliminary data.</text>
</comment>
<evidence type="ECO:0000256" key="6">
    <source>
        <dbReference type="ARBA" id="ARBA00023136"/>
    </source>
</evidence>
<evidence type="ECO:0000259" key="11">
    <source>
        <dbReference type="Pfam" id="PF00593"/>
    </source>
</evidence>
<feature type="domain" description="TonB-dependent receptor plug" evidence="12">
    <location>
        <begin position="128"/>
        <end position="255"/>
    </location>
</feature>
<evidence type="ECO:0000256" key="9">
    <source>
        <dbReference type="RuleBase" id="RU003357"/>
    </source>
</evidence>
<keyword evidence="10" id="KW-0732">Signal</keyword>
<dbReference type="Pfam" id="PF00593">
    <property type="entry name" value="TonB_dep_Rec_b-barrel"/>
    <property type="match status" value="1"/>
</dbReference>
<dbReference type="SUPFAM" id="SSF49464">
    <property type="entry name" value="Carboxypeptidase regulatory domain-like"/>
    <property type="match status" value="1"/>
</dbReference>
<dbReference type="Proteomes" id="UP000557307">
    <property type="component" value="Unassembled WGS sequence"/>
</dbReference>
<keyword evidence="14" id="KW-1185">Reference proteome</keyword>
<keyword evidence="4 8" id="KW-0812">Transmembrane</keyword>
<evidence type="ECO:0000256" key="1">
    <source>
        <dbReference type="ARBA" id="ARBA00004571"/>
    </source>
</evidence>
<dbReference type="FunFam" id="2.170.130.10:FF:000008">
    <property type="entry name" value="SusC/RagA family TonB-linked outer membrane protein"/>
    <property type="match status" value="1"/>
</dbReference>
<dbReference type="InterPro" id="IPR023997">
    <property type="entry name" value="TonB-dep_OMP_SusC/RagA_CS"/>
</dbReference>
<reference evidence="13 14" key="1">
    <citation type="submission" date="2020-08" db="EMBL/GenBank/DDBJ databases">
        <title>Genomic Encyclopedia of Type Strains, Phase IV (KMG-IV): sequencing the most valuable type-strain genomes for metagenomic binning, comparative biology and taxonomic classification.</title>
        <authorList>
            <person name="Goeker M."/>
        </authorList>
    </citation>
    <scope>NUCLEOTIDE SEQUENCE [LARGE SCALE GENOMIC DNA]</scope>
    <source>
        <strain evidence="13 14">DSM 105074</strain>
    </source>
</reference>